<organism evidence="1 4">
    <name type="scientific">Medicago truncatula</name>
    <name type="common">Barrel medic</name>
    <name type="synonym">Medicago tribuloides</name>
    <dbReference type="NCBI Taxonomy" id="3880"/>
    <lineage>
        <taxon>Eukaryota</taxon>
        <taxon>Viridiplantae</taxon>
        <taxon>Streptophyta</taxon>
        <taxon>Embryophyta</taxon>
        <taxon>Tracheophyta</taxon>
        <taxon>Spermatophyta</taxon>
        <taxon>Magnoliopsida</taxon>
        <taxon>eudicotyledons</taxon>
        <taxon>Gunneridae</taxon>
        <taxon>Pentapetalae</taxon>
        <taxon>rosids</taxon>
        <taxon>fabids</taxon>
        <taxon>Fabales</taxon>
        <taxon>Fabaceae</taxon>
        <taxon>Papilionoideae</taxon>
        <taxon>50 kb inversion clade</taxon>
        <taxon>NPAAA clade</taxon>
        <taxon>Hologalegina</taxon>
        <taxon>IRL clade</taxon>
        <taxon>Trifolieae</taxon>
        <taxon>Medicago</taxon>
    </lineage>
</organism>
<dbReference type="EnsemblPlants" id="AES73227">
    <property type="protein sequence ID" value="AES73227"/>
    <property type="gene ID" value="MTR_3g101040"/>
</dbReference>
<accession>G7J5R1</accession>
<reference evidence="1 4" key="1">
    <citation type="journal article" date="2011" name="Nature">
        <title>The Medicago genome provides insight into the evolution of rhizobial symbioses.</title>
        <authorList>
            <person name="Young N.D."/>
            <person name="Debelle F."/>
            <person name="Oldroyd G.E."/>
            <person name="Geurts R."/>
            <person name="Cannon S.B."/>
            <person name="Udvardi M.K."/>
            <person name="Benedito V.A."/>
            <person name="Mayer K.F."/>
            <person name="Gouzy J."/>
            <person name="Schoof H."/>
            <person name="Van de Peer Y."/>
            <person name="Proost S."/>
            <person name="Cook D.R."/>
            <person name="Meyers B.C."/>
            <person name="Spannagl M."/>
            <person name="Cheung F."/>
            <person name="De Mita S."/>
            <person name="Krishnakumar V."/>
            <person name="Gundlach H."/>
            <person name="Zhou S."/>
            <person name="Mudge J."/>
            <person name="Bharti A.K."/>
            <person name="Murray J.D."/>
            <person name="Naoumkina M.A."/>
            <person name="Rosen B."/>
            <person name="Silverstein K.A."/>
            <person name="Tang H."/>
            <person name="Rombauts S."/>
            <person name="Zhao P.X."/>
            <person name="Zhou P."/>
            <person name="Barbe V."/>
            <person name="Bardou P."/>
            <person name="Bechner M."/>
            <person name="Bellec A."/>
            <person name="Berger A."/>
            <person name="Berges H."/>
            <person name="Bidwell S."/>
            <person name="Bisseling T."/>
            <person name="Choisne N."/>
            <person name="Couloux A."/>
            <person name="Denny R."/>
            <person name="Deshpande S."/>
            <person name="Dai X."/>
            <person name="Doyle J.J."/>
            <person name="Dudez A.M."/>
            <person name="Farmer A.D."/>
            <person name="Fouteau S."/>
            <person name="Franken C."/>
            <person name="Gibelin C."/>
            <person name="Gish J."/>
            <person name="Goldstein S."/>
            <person name="Gonzalez A.J."/>
            <person name="Green P.J."/>
            <person name="Hallab A."/>
            <person name="Hartog M."/>
            <person name="Hua A."/>
            <person name="Humphray S.J."/>
            <person name="Jeong D.H."/>
            <person name="Jing Y."/>
            <person name="Jocker A."/>
            <person name="Kenton S.M."/>
            <person name="Kim D.J."/>
            <person name="Klee K."/>
            <person name="Lai H."/>
            <person name="Lang C."/>
            <person name="Lin S."/>
            <person name="Macmil S.L."/>
            <person name="Magdelenat G."/>
            <person name="Matthews L."/>
            <person name="McCorrison J."/>
            <person name="Monaghan E.L."/>
            <person name="Mun J.H."/>
            <person name="Najar F.Z."/>
            <person name="Nicholson C."/>
            <person name="Noirot C."/>
            <person name="O'Bleness M."/>
            <person name="Paule C.R."/>
            <person name="Poulain J."/>
            <person name="Prion F."/>
            <person name="Qin B."/>
            <person name="Qu C."/>
            <person name="Retzel E.F."/>
            <person name="Riddle C."/>
            <person name="Sallet E."/>
            <person name="Samain S."/>
            <person name="Samson N."/>
            <person name="Sanders I."/>
            <person name="Saurat O."/>
            <person name="Scarpelli C."/>
            <person name="Schiex T."/>
            <person name="Segurens B."/>
            <person name="Severin A.J."/>
            <person name="Sherrier D.J."/>
            <person name="Shi R."/>
            <person name="Sims S."/>
            <person name="Singer S.R."/>
            <person name="Sinharoy S."/>
            <person name="Sterck L."/>
            <person name="Viollet A."/>
            <person name="Wang B.B."/>
            <person name="Wang K."/>
            <person name="Wang M."/>
            <person name="Wang X."/>
            <person name="Warfsmann J."/>
            <person name="Weissenbach J."/>
            <person name="White D.D."/>
            <person name="White J.D."/>
            <person name="Wiley G.B."/>
            <person name="Wincker P."/>
            <person name="Xing Y."/>
            <person name="Yang L."/>
            <person name="Yao Z."/>
            <person name="Ying F."/>
            <person name="Zhai J."/>
            <person name="Zhou L."/>
            <person name="Zuber A."/>
            <person name="Denarie J."/>
            <person name="Dixon R.A."/>
            <person name="May G.D."/>
            <person name="Schwartz D.C."/>
            <person name="Rogers J."/>
            <person name="Quetier F."/>
            <person name="Town C.D."/>
            <person name="Roe B.A."/>
        </authorList>
    </citation>
    <scope>NUCLEOTIDE SEQUENCE [LARGE SCALE GENOMIC DNA]</scope>
    <source>
        <strain evidence="1">A17</strain>
        <strain evidence="3 4">cv. Jemalong A17</strain>
    </source>
</reference>
<dbReference type="Proteomes" id="UP000265566">
    <property type="component" value="Chromosome 3"/>
</dbReference>
<evidence type="ECO:0000313" key="3">
    <source>
        <dbReference type="EnsemblPlants" id="AES73227"/>
    </source>
</evidence>
<dbReference type="EMBL" id="CM001219">
    <property type="protein sequence ID" value="AES73227.1"/>
    <property type="molecule type" value="Genomic_DNA"/>
</dbReference>
<reference evidence="2" key="5">
    <citation type="journal article" date="2018" name="Nat. Plants">
        <title>Whole-genome landscape of Medicago truncatula symbiotic genes.</title>
        <authorList>
            <person name="Pecrix Y."/>
            <person name="Gamas P."/>
            <person name="Carrere S."/>
        </authorList>
    </citation>
    <scope>NUCLEOTIDE SEQUENCE</scope>
    <source>
        <tissue evidence="2">Leaves</tissue>
    </source>
</reference>
<dbReference type="Proteomes" id="UP000002051">
    <property type="component" value="Chromosome 3"/>
</dbReference>
<keyword evidence="4" id="KW-1185">Reference proteome</keyword>
<proteinExistence type="predicted"/>
<protein>
    <submittedName>
        <fullName evidence="1 3">Uncharacterized protein</fullName>
    </submittedName>
</protein>
<reference evidence="1 4" key="2">
    <citation type="journal article" date="2014" name="BMC Genomics">
        <title>An improved genome release (version Mt4.0) for the model legume Medicago truncatula.</title>
        <authorList>
            <person name="Tang H."/>
            <person name="Krishnakumar V."/>
            <person name="Bidwell S."/>
            <person name="Rosen B."/>
            <person name="Chan A."/>
            <person name="Zhou S."/>
            <person name="Gentzbittel L."/>
            <person name="Childs K.L."/>
            <person name="Yandell M."/>
            <person name="Gundlach H."/>
            <person name="Mayer K.F."/>
            <person name="Schwartz D.C."/>
            <person name="Town C.D."/>
        </authorList>
    </citation>
    <scope>GENOME REANNOTATION</scope>
    <source>
        <strain evidence="3 4">cv. Jemalong A17</strain>
    </source>
</reference>
<reference evidence="3" key="3">
    <citation type="submission" date="2015-04" db="UniProtKB">
        <authorList>
            <consortium name="EnsemblPlants"/>
        </authorList>
    </citation>
    <scope>IDENTIFICATION</scope>
    <source>
        <strain evidence="3">cv. Jemalong A17</strain>
    </source>
</reference>
<evidence type="ECO:0000313" key="2">
    <source>
        <dbReference type="EMBL" id="RHN70240.1"/>
    </source>
</evidence>
<dbReference type="Gramene" id="rna18801">
    <property type="protein sequence ID" value="RHN70240.1"/>
    <property type="gene ID" value="gene18801"/>
</dbReference>
<evidence type="ECO:0000313" key="1">
    <source>
        <dbReference type="EMBL" id="AES73227.1"/>
    </source>
</evidence>
<dbReference type="AlphaFoldDB" id="G7J5R1"/>
<gene>
    <name evidence="1" type="ordered locus">MTR_3g101040</name>
    <name evidence="2" type="ORF">MtrunA17_Chr3g0133421</name>
</gene>
<dbReference type="HOGENOM" id="CLU_2030153_0_0_1"/>
<evidence type="ECO:0000313" key="4">
    <source>
        <dbReference type="Proteomes" id="UP000002051"/>
    </source>
</evidence>
<reference evidence="5" key="4">
    <citation type="journal article" date="2018" name="Nat. Plants">
        <title>Whole-genome landscape of Medicago truncatula symbiotic genes.</title>
        <authorList>
            <person name="Pecrix Y."/>
            <person name="Staton S.E."/>
            <person name="Sallet E."/>
            <person name="Lelandais-Briere C."/>
            <person name="Moreau S."/>
            <person name="Carrere S."/>
            <person name="Blein T."/>
            <person name="Jardinaud M.F."/>
            <person name="Latrasse D."/>
            <person name="Zouine M."/>
            <person name="Zahm M."/>
            <person name="Kreplak J."/>
            <person name="Mayjonade B."/>
            <person name="Satge C."/>
            <person name="Perez M."/>
            <person name="Cauet S."/>
            <person name="Marande W."/>
            <person name="Chantry-Darmon C."/>
            <person name="Lopez-Roques C."/>
            <person name="Bouchez O."/>
            <person name="Berard A."/>
            <person name="Debelle F."/>
            <person name="Munos S."/>
            <person name="Bendahmane A."/>
            <person name="Berges H."/>
            <person name="Niebel A."/>
            <person name="Buitink J."/>
            <person name="Frugier F."/>
            <person name="Benhamed M."/>
            <person name="Crespi M."/>
            <person name="Gouzy J."/>
            <person name="Gamas P."/>
        </authorList>
    </citation>
    <scope>NUCLEOTIDE SEQUENCE [LARGE SCALE GENOMIC DNA]</scope>
    <source>
        <strain evidence="5">cv. Jemalong A17</strain>
    </source>
</reference>
<dbReference type="EMBL" id="PSQE01000003">
    <property type="protein sequence ID" value="RHN70240.1"/>
    <property type="molecule type" value="Genomic_DNA"/>
</dbReference>
<dbReference type="PaxDb" id="3880-AES73227"/>
<sequence length="122" mass="13531">MVSLTGSNCVSLRSATFAAVGNCKITQIRHYSPLLNHLRPVSSLHCRSNTTTTTSIAFFEFGSQKLKLFSQIGIQKNRMRELIFFLEFEFHICVVVVANLILEGGGNSVLILSNLSCVDFCQ</sequence>
<evidence type="ECO:0000313" key="5">
    <source>
        <dbReference type="Proteomes" id="UP000265566"/>
    </source>
</evidence>
<name>G7J5R1_MEDTR</name>